<proteinExistence type="inferred from homology"/>
<dbReference type="GO" id="GO:0009274">
    <property type="term" value="C:peptidoglycan-based cell wall"/>
    <property type="evidence" value="ECO:0007669"/>
    <property type="project" value="InterPro"/>
</dbReference>
<keyword evidence="8 11" id="KW-1133">Transmembrane helix</keyword>
<dbReference type="GO" id="GO:0016763">
    <property type="term" value="F:pentosyltransferase activity"/>
    <property type="evidence" value="ECO:0007669"/>
    <property type="project" value="InterPro"/>
</dbReference>
<evidence type="ECO:0000256" key="9">
    <source>
        <dbReference type="ARBA" id="ARBA00023136"/>
    </source>
</evidence>
<evidence type="ECO:0000256" key="8">
    <source>
        <dbReference type="ARBA" id="ARBA00022989"/>
    </source>
</evidence>
<evidence type="ECO:0000256" key="2">
    <source>
        <dbReference type="ARBA" id="ARBA00022519"/>
    </source>
</evidence>
<dbReference type="Pfam" id="PF00912">
    <property type="entry name" value="Transgly"/>
    <property type="match status" value="1"/>
</dbReference>
<comment type="subcellular location">
    <subcellularLocation>
        <location evidence="11">Cell inner membrane</location>
        <topology evidence="11">Single-pass membrane protein</topology>
    </subcellularLocation>
</comment>
<dbReference type="GO" id="GO:0071555">
    <property type="term" value="P:cell wall organization"/>
    <property type="evidence" value="ECO:0007669"/>
    <property type="project" value="UniProtKB-KW"/>
</dbReference>
<feature type="transmembrane region" description="Helical" evidence="11">
    <location>
        <begin position="42"/>
        <end position="64"/>
    </location>
</feature>
<dbReference type="AlphaFoldDB" id="A0A2I7JP71"/>
<comment type="similarity">
    <text evidence="11">Belongs to the glycosyltransferase 51 family.</text>
</comment>
<evidence type="ECO:0000259" key="13">
    <source>
        <dbReference type="Pfam" id="PF00912"/>
    </source>
</evidence>
<gene>
    <name evidence="11" type="primary">mtgA</name>
    <name evidence="14" type="ORF">PhaeoP66_03782</name>
    <name evidence="15" type="ORF">PhaeoP88_03708</name>
</gene>
<comment type="function">
    <text evidence="11">Peptidoglycan polymerase that catalyzes glycan chain elongation from lipid-linked precursors.</text>
</comment>
<evidence type="ECO:0000256" key="1">
    <source>
        <dbReference type="ARBA" id="ARBA00022475"/>
    </source>
</evidence>
<evidence type="ECO:0000256" key="10">
    <source>
        <dbReference type="ARBA" id="ARBA00023316"/>
    </source>
</evidence>
<feature type="region of interest" description="Disordered" evidence="12">
    <location>
        <begin position="1"/>
        <end position="32"/>
    </location>
</feature>
<organism evidence="15 16">
    <name type="scientific">Phaeobacter inhibens</name>
    <dbReference type="NCBI Taxonomy" id="221822"/>
    <lineage>
        <taxon>Bacteria</taxon>
        <taxon>Pseudomonadati</taxon>
        <taxon>Pseudomonadota</taxon>
        <taxon>Alphaproteobacteria</taxon>
        <taxon>Rhodobacterales</taxon>
        <taxon>Roseobacteraceae</taxon>
        <taxon>Phaeobacter</taxon>
    </lineage>
</organism>
<dbReference type="RefSeq" id="WP_027248281.1">
    <property type="nucleotide sequence ID" value="NZ_CBCSDS010000003.1"/>
</dbReference>
<keyword evidence="2 11" id="KW-0997">Cell inner membrane</keyword>
<feature type="compositionally biased region" description="Basic residues" evidence="12">
    <location>
        <begin position="15"/>
        <end position="32"/>
    </location>
</feature>
<dbReference type="NCBIfam" id="TIGR02070">
    <property type="entry name" value="mono_pep_trsgly"/>
    <property type="match status" value="1"/>
</dbReference>
<keyword evidence="1 11" id="KW-1003">Cell membrane</keyword>
<evidence type="ECO:0000256" key="3">
    <source>
        <dbReference type="ARBA" id="ARBA00022676"/>
    </source>
</evidence>
<keyword evidence="9 11" id="KW-0472">Membrane</keyword>
<dbReference type="GO" id="GO:0008360">
    <property type="term" value="P:regulation of cell shape"/>
    <property type="evidence" value="ECO:0007669"/>
    <property type="project" value="UniProtKB-KW"/>
</dbReference>
<comment type="pathway">
    <text evidence="11">Cell wall biogenesis; peptidoglycan biosynthesis.</text>
</comment>
<evidence type="ECO:0000313" key="17">
    <source>
        <dbReference type="Proteomes" id="UP000236536"/>
    </source>
</evidence>
<keyword evidence="10 11" id="KW-0961">Cell wall biogenesis/degradation</keyword>
<keyword evidence="6 11" id="KW-0133">Cell shape</keyword>
<evidence type="ECO:0000256" key="5">
    <source>
        <dbReference type="ARBA" id="ARBA00022692"/>
    </source>
</evidence>
<reference evidence="14 17" key="3">
    <citation type="journal article" date="2017" name="Int. J. Syst. Evol. Microbiol.">
        <title>Adaptation of Surface-Associated Bacteria to the Open Ocean: A Genomically Distinct Subpopulation of Phaeobacter gallaeciensis Colonizes Pacific Mesozooplankton.</title>
        <authorList>
            <person name="Freese H.M."/>
            <person name="Methner A."/>
            <person name="Overmann J."/>
        </authorList>
    </citation>
    <scope>NUCLEOTIDE SEQUENCE [LARGE SCALE GENOMIC DNA]</scope>
    <source>
        <strain evidence="14 17">P66</strain>
    </source>
</reference>
<evidence type="ECO:0000313" key="16">
    <source>
        <dbReference type="Proteomes" id="UP000236447"/>
    </source>
</evidence>
<dbReference type="SUPFAM" id="SSF53955">
    <property type="entry name" value="Lysozyme-like"/>
    <property type="match status" value="1"/>
</dbReference>
<accession>A0A2I7JP71</accession>
<keyword evidence="3 11" id="KW-0328">Glycosyltransferase</keyword>
<keyword evidence="5 11" id="KW-0812">Transmembrane</keyword>
<dbReference type="GO" id="GO:0005886">
    <property type="term" value="C:plasma membrane"/>
    <property type="evidence" value="ECO:0007669"/>
    <property type="project" value="UniProtKB-SubCell"/>
</dbReference>
<keyword evidence="17" id="KW-1185">Reference proteome</keyword>
<keyword evidence="7 11" id="KW-0573">Peptidoglycan synthesis</keyword>
<dbReference type="Proteomes" id="UP000236536">
    <property type="component" value="Chromosome"/>
</dbReference>
<dbReference type="GO" id="GO:0009252">
    <property type="term" value="P:peptidoglycan biosynthetic process"/>
    <property type="evidence" value="ECO:0007669"/>
    <property type="project" value="UniProtKB-UniRule"/>
</dbReference>
<dbReference type="PANTHER" id="PTHR30400:SF0">
    <property type="entry name" value="BIOSYNTHETIC PEPTIDOGLYCAN TRANSGLYCOSYLASE"/>
    <property type="match status" value="1"/>
</dbReference>
<evidence type="ECO:0000256" key="4">
    <source>
        <dbReference type="ARBA" id="ARBA00022679"/>
    </source>
</evidence>
<dbReference type="PANTHER" id="PTHR30400">
    <property type="entry name" value="MONOFUNCTIONAL BIOSYNTHETIC PEPTIDOGLYCAN TRANSGLYCOSYLASE"/>
    <property type="match status" value="1"/>
</dbReference>
<evidence type="ECO:0000313" key="15">
    <source>
        <dbReference type="EMBL" id="AUR01022.1"/>
    </source>
</evidence>
<dbReference type="InterPro" id="IPR023346">
    <property type="entry name" value="Lysozyme-like_dom_sf"/>
</dbReference>
<reference evidence="16 17" key="2">
    <citation type="journal article" date="2017" name="Genome Biol. Evol.">
        <title>Trajectories and Drivers of Genome Evolution in Surface-Associated Marine Phaeobacter.</title>
        <authorList>
            <person name="Freese H.M."/>
            <person name="Sikorski J."/>
            <person name="Bunk B."/>
            <person name="Scheuner C."/>
            <person name="Meier-Kolthoff J.P."/>
            <person name="Sproer C."/>
            <person name="Gram L."/>
            <person name="Overmann J."/>
        </authorList>
    </citation>
    <scope>NUCLEOTIDE SEQUENCE [LARGE SCALE GENOMIC DNA]</scope>
    <source>
        <strain evidence="14 17">P66</strain>
        <strain evidence="15 16">P88</strain>
    </source>
</reference>
<evidence type="ECO:0000256" key="7">
    <source>
        <dbReference type="ARBA" id="ARBA00022984"/>
    </source>
</evidence>
<dbReference type="GO" id="GO:0008955">
    <property type="term" value="F:peptidoglycan glycosyltransferase activity"/>
    <property type="evidence" value="ECO:0007669"/>
    <property type="project" value="UniProtKB-UniRule"/>
</dbReference>
<dbReference type="InterPro" id="IPR001264">
    <property type="entry name" value="Glyco_trans_51"/>
</dbReference>
<dbReference type="UniPathway" id="UPA00219"/>
<dbReference type="InterPro" id="IPR036950">
    <property type="entry name" value="PBP_transglycosylase"/>
</dbReference>
<sequence>MAKAEKSTKASKPSTKGKKQSKAAGKSKARAKLSPRRLLRRWLGRATLGFLVVTLLPILLFSVINPPTTHTIWSEYRRLGDVDREWVPIEHIAPALGRSVVAAEDARFCQHWGLDAQAIRAAIADGGQRGGSTISQQVVKNVFLWQGRSWFRKALETLMTPMVEAVWTKRRILEVYLNVAEMGEGVFGAEAAARHYFGVGPDELSRRQAALLATVLPNPKERSAAKPTAFMRKRAAQIMDGAATIRADGRAACFED</sequence>
<reference evidence="15 16" key="1">
    <citation type="journal article" date="2017" name="Front. Microbiol.">
        <title>Phaeobacter piscinae sp. nov., a species of the Roseobacter group and potential aquaculture probiont.</title>
        <authorList>
            <person name="Sonnenschein E.C."/>
            <person name="Phippen C.B.W."/>
            <person name="Nielsen K.F."/>
            <person name="Mateiu R.V."/>
            <person name="Melchiorsen J."/>
            <person name="Gram L."/>
            <person name="Overmann J."/>
            <person name="Freese H.M."/>
        </authorList>
    </citation>
    <scope>NUCLEOTIDE SEQUENCE [LARGE SCALE GENOMIC DNA]</scope>
    <source>
        <strain evidence="15 16">P88</strain>
    </source>
</reference>
<evidence type="ECO:0000256" key="11">
    <source>
        <dbReference type="HAMAP-Rule" id="MF_00766"/>
    </source>
</evidence>
<keyword evidence="4 11" id="KW-0808">Transferase</keyword>
<dbReference type="HAMAP" id="MF_00766">
    <property type="entry name" value="PGT_MtgA"/>
    <property type="match status" value="1"/>
</dbReference>
<dbReference type="EC" id="2.4.99.28" evidence="11"/>
<evidence type="ECO:0000256" key="6">
    <source>
        <dbReference type="ARBA" id="ARBA00022960"/>
    </source>
</evidence>
<feature type="domain" description="Glycosyl transferase family 51" evidence="13">
    <location>
        <begin position="81"/>
        <end position="240"/>
    </location>
</feature>
<name>A0A2I7JP71_9RHOB</name>
<dbReference type="Proteomes" id="UP000236447">
    <property type="component" value="Chromosome"/>
</dbReference>
<dbReference type="EMBL" id="CP010705">
    <property type="protein sequence ID" value="AUQ96510.1"/>
    <property type="molecule type" value="Genomic_DNA"/>
</dbReference>
<comment type="catalytic activity">
    <reaction evidence="11">
        <text>[GlcNAc-(1-&gt;4)-Mur2Ac(oyl-L-Ala-gamma-D-Glu-L-Lys-D-Ala-D-Ala)](n)-di-trans,octa-cis-undecaprenyl diphosphate + beta-D-GlcNAc-(1-&gt;4)-Mur2Ac(oyl-L-Ala-gamma-D-Glu-L-Lys-D-Ala-D-Ala)-di-trans,octa-cis-undecaprenyl diphosphate = [GlcNAc-(1-&gt;4)-Mur2Ac(oyl-L-Ala-gamma-D-Glu-L-Lys-D-Ala-D-Ala)](n+1)-di-trans,octa-cis-undecaprenyl diphosphate + di-trans,octa-cis-undecaprenyl diphosphate + H(+)</text>
        <dbReference type="Rhea" id="RHEA:23708"/>
        <dbReference type="Rhea" id="RHEA-COMP:9602"/>
        <dbReference type="Rhea" id="RHEA-COMP:9603"/>
        <dbReference type="ChEBI" id="CHEBI:15378"/>
        <dbReference type="ChEBI" id="CHEBI:58405"/>
        <dbReference type="ChEBI" id="CHEBI:60033"/>
        <dbReference type="ChEBI" id="CHEBI:78435"/>
        <dbReference type="EC" id="2.4.99.28"/>
    </reaction>
</comment>
<evidence type="ECO:0000256" key="12">
    <source>
        <dbReference type="SAM" id="MobiDB-lite"/>
    </source>
</evidence>
<evidence type="ECO:0000313" key="14">
    <source>
        <dbReference type="EMBL" id="AUQ96510.1"/>
    </source>
</evidence>
<dbReference type="EMBL" id="CP010725">
    <property type="protein sequence ID" value="AUR01022.1"/>
    <property type="molecule type" value="Genomic_DNA"/>
</dbReference>
<protein>
    <recommendedName>
        <fullName evidence="11">Biosynthetic peptidoglycan transglycosylase</fullName>
        <ecNumber evidence="11">2.4.99.28</ecNumber>
    </recommendedName>
    <alternativeName>
        <fullName evidence="11">Glycan polymerase</fullName>
    </alternativeName>
    <alternativeName>
        <fullName evidence="11">Peptidoglycan glycosyltransferase MtgA</fullName>
        <shortName evidence="11">PGT</shortName>
    </alternativeName>
</protein>
<dbReference type="Gene3D" id="1.10.3810.10">
    <property type="entry name" value="Biosynthetic peptidoglycan transglycosylase-like"/>
    <property type="match status" value="1"/>
</dbReference>
<dbReference type="InterPro" id="IPR011812">
    <property type="entry name" value="Pep_trsgly"/>
</dbReference>